<evidence type="ECO:0000256" key="1">
    <source>
        <dbReference type="ARBA" id="ARBA00004571"/>
    </source>
</evidence>
<keyword evidence="8" id="KW-0802">TPR repeat</keyword>
<keyword evidence="13" id="KW-1185">Reference proteome</keyword>
<dbReference type="InterPro" id="IPR057556">
    <property type="entry name" value="TPR_Slam"/>
</dbReference>
<keyword evidence="2" id="KW-1134">Transmembrane beta strand</keyword>
<dbReference type="GO" id="GO:0009279">
    <property type="term" value="C:cell outer membrane"/>
    <property type="evidence" value="ECO:0007669"/>
    <property type="project" value="UniProtKB-SubCell"/>
</dbReference>
<gene>
    <name evidence="12" type="ORF">P375_03415</name>
</gene>
<comment type="subcellular location">
    <subcellularLocation>
        <location evidence="1">Cell outer membrane</location>
        <topology evidence="1">Multi-pass membrane protein</topology>
    </subcellularLocation>
</comment>
<accession>A0A0A2XQM9</accession>
<evidence type="ECO:0000256" key="4">
    <source>
        <dbReference type="ARBA" id="ARBA00022729"/>
    </source>
</evidence>
<feature type="domain" description="Surface lipoprotein assembly modifier N-terminal TPR repeats region" evidence="11">
    <location>
        <begin position="60"/>
        <end position="162"/>
    </location>
</feature>
<evidence type="ECO:0000256" key="3">
    <source>
        <dbReference type="ARBA" id="ARBA00022692"/>
    </source>
</evidence>
<evidence type="ECO:0000256" key="6">
    <source>
        <dbReference type="ARBA" id="ARBA00023237"/>
    </source>
</evidence>
<evidence type="ECO:0000313" key="12">
    <source>
        <dbReference type="EMBL" id="KGQ33257.1"/>
    </source>
</evidence>
<dbReference type="PROSITE" id="PS50005">
    <property type="entry name" value="TPR"/>
    <property type="match status" value="1"/>
</dbReference>
<evidence type="ECO:0000256" key="7">
    <source>
        <dbReference type="ARBA" id="ARBA00023609"/>
    </source>
</evidence>
<keyword evidence="4 9" id="KW-0732">Signal</keyword>
<feature type="repeat" description="TPR" evidence="8">
    <location>
        <begin position="105"/>
        <end position="138"/>
    </location>
</feature>
<evidence type="ECO:0000256" key="5">
    <source>
        <dbReference type="ARBA" id="ARBA00023136"/>
    </source>
</evidence>
<evidence type="ECO:0000256" key="2">
    <source>
        <dbReference type="ARBA" id="ARBA00022452"/>
    </source>
</evidence>
<comment type="similarity">
    <text evidence="7">Belongs to the Slam family.</text>
</comment>
<dbReference type="Pfam" id="PF24575">
    <property type="entry name" value="TPR_Slam"/>
    <property type="match status" value="1"/>
</dbReference>
<dbReference type="AlphaFoldDB" id="A0A0A2XQM9"/>
<reference evidence="12 13" key="1">
    <citation type="submission" date="2014-08" db="EMBL/GenBank/DDBJ databases">
        <title>Chaperone-usher fimbriae in a diverse selection of Gallibacterium genomes.</title>
        <authorList>
            <person name="Kudirkiene E."/>
            <person name="Bager R.J."/>
            <person name="Johnson T.J."/>
            <person name="Bojesen A.M."/>
        </authorList>
    </citation>
    <scope>NUCLEOTIDE SEQUENCE [LARGE SCALE GENOMIC DNA]</scope>
    <source>
        <strain evidence="12 13">CCM5976</strain>
    </source>
</reference>
<dbReference type="EMBL" id="JPXY01000016">
    <property type="protein sequence ID" value="KGQ33257.1"/>
    <property type="molecule type" value="Genomic_DNA"/>
</dbReference>
<dbReference type="InterPro" id="IPR007655">
    <property type="entry name" value="Slam_C"/>
</dbReference>
<dbReference type="SUPFAM" id="SSF48452">
    <property type="entry name" value="TPR-like"/>
    <property type="match status" value="1"/>
</dbReference>
<sequence>MIYKTLILIFCGLFTFSAIATASDNIALQTYKTELHSPVFNATLDHLDNKIAKVIQGKISISLKDVEKDPILVKKLLYQAVIYRHFKIIKMLLPIYQKYQQQDKILILFAEGALAESQQNYSQAIAKFRQLLAINPKMNPARIALAIALFNDKQLSSAKQQFEKVKSDENLPIAVAKMVEQYLRLIDDNSAWQISFSANYEQDNNVNDASSDRNIEQTGFVKSDSMLPQSAHGIAYSLILAKEKNIKDSHYFFFETNLFGKFYWDNRDYNDTYNRSYLGYVNKNSKQSVRLLSLYERRWIGNKRYQQGTGIRAEYNRWLSINWQISSALEYVKQRYNDYDYLNGANKLFSTTLFWIRNPQQTFHIGFNLEQENTRIKQYSNNSYTLRFGWGQEWGKGISSHMNFSISKRQYQDQFKLANRFPLGKNRRDHIYHTYFALWKRDWHLFGITPKLQLIWKKQQSNFPSLYSYQEKQFNIVFEKNF</sequence>
<name>A0A0A2XQM9_9PAST</name>
<evidence type="ECO:0000259" key="10">
    <source>
        <dbReference type="Pfam" id="PF04575"/>
    </source>
</evidence>
<comment type="caution">
    <text evidence="12">The sequence shown here is derived from an EMBL/GenBank/DDBJ whole genome shotgun (WGS) entry which is preliminary data.</text>
</comment>
<keyword evidence="5" id="KW-0472">Membrane</keyword>
<feature type="signal peptide" evidence="9">
    <location>
        <begin position="1"/>
        <end position="22"/>
    </location>
</feature>
<evidence type="ECO:0000313" key="13">
    <source>
        <dbReference type="Proteomes" id="UP000030418"/>
    </source>
</evidence>
<evidence type="ECO:0000256" key="9">
    <source>
        <dbReference type="SAM" id="SignalP"/>
    </source>
</evidence>
<feature type="chain" id="PRO_5002008004" evidence="9">
    <location>
        <begin position="23"/>
        <end position="482"/>
    </location>
</feature>
<organism evidence="12 13">
    <name type="scientific">Gallibacterium genomosp. 2</name>
    <dbReference type="NCBI Taxonomy" id="155517"/>
    <lineage>
        <taxon>Bacteria</taxon>
        <taxon>Pseudomonadati</taxon>
        <taxon>Pseudomonadota</taxon>
        <taxon>Gammaproteobacteria</taxon>
        <taxon>Pasteurellales</taxon>
        <taxon>Pasteurellaceae</taxon>
        <taxon>Gallibacterium</taxon>
    </lineage>
</organism>
<dbReference type="InterPro" id="IPR011990">
    <property type="entry name" value="TPR-like_helical_dom_sf"/>
</dbReference>
<dbReference type="Pfam" id="PF04575">
    <property type="entry name" value="SlipAM"/>
    <property type="match status" value="1"/>
</dbReference>
<keyword evidence="6" id="KW-0998">Cell outer membrane</keyword>
<dbReference type="Proteomes" id="UP000030418">
    <property type="component" value="Unassembled WGS sequence"/>
</dbReference>
<dbReference type="InterPro" id="IPR019734">
    <property type="entry name" value="TPR_rpt"/>
</dbReference>
<feature type="domain" description="Surface lipoprotein assembly modifier C-terminal" evidence="10">
    <location>
        <begin position="192"/>
        <end position="482"/>
    </location>
</feature>
<evidence type="ECO:0000259" key="11">
    <source>
        <dbReference type="Pfam" id="PF24575"/>
    </source>
</evidence>
<keyword evidence="3" id="KW-0812">Transmembrane</keyword>
<dbReference type="Gene3D" id="1.25.40.10">
    <property type="entry name" value="Tetratricopeptide repeat domain"/>
    <property type="match status" value="1"/>
</dbReference>
<evidence type="ECO:0000256" key="8">
    <source>
        <dbReference type="PROSITE-ProRule" id="PRU00339"/>
    </source>
</evidence>
<dbReference type="RefSeq" id="WP_039134370.1">
    <property type="nucleotide sequence ID" value="NZ_JPXY01000016.1"/>
</dbReference>
<proteinExistence type="inferred from homology"/>
<protein>
    <submittedName>
        <fullName evidence="12">Uncharacterized protein</fullName>
    </submittedName>
</protein>